<dbReference type="SMART" id="SM00487">
    <property type="entry name" value="DEXDc"/>
    <property type="match status" value="1"/>
</dbReference>
<dbReference type="GO" id="GO:0016787">
    <property type="term" value="F:hydrolase activity"/>
    <property type="evidence" value="ECO:0007669"/>
    <property type="project" value="UniProtKB-KW"/>
</dbReference>
<dbReference type="InterPro" id="IPR007527">
    <property type="entry name" value="Znf_SWIM"/>
</dbReference>
<dbReference type="InterPro" id="IPR014001">
    <property type="entry name" value="Helicase_ATP-bd"/>
</dbReference>
<dbReference type="GO" id="GO:0005524">
    <property type="term" value="F:ATP binding"/>
    <property type="evidence" value="ECO:0007669"/>
    <property type="project" value="InterPro"/>
</dbReference>
<dbReference type="Pfam" id="PF00176">
    <property type="entry name" value="SNF2-rel_dom"/>
    <property type="match status" value="1"/>
</dbReference>
<dbReference type="InterPro" id="IPR000330">
    <property type="entry name" value="SNF2_N"/>
</dbReference>
<gene>
    <name evidence="7" type="ORF">HXO64_04860</name>
</gene>
<feature type="compositionally biased region" description="Basic and acidic residues" evidence="3">
    <location>
        <begin position="836"/>
        <end position="854"/>
    </location>
</feature>
<evidence type="ECO:0000256" key="2">
    <source>
        <dbReference type="PROSITE-ProRule" id="PRU00325"/>
    </source>
</evidence>
<evidence type="ECO:0000313" key="8">
    <source>
        <dbReference type="Proteomes" id="UP000756427"/>
    </source>
</evidence>
<keyword evidence="2" id="KW-0479">Metal-binding</keyword>
<keyword evidence="7" id="KW-0347">Helicase</keyword>
<keyword evidence="2" id="KW-0863">Zinc-finger</keyword>
<evidence type="ECO:0000256" key="3">
    <source>
        <dbReference type="SAM" id="MobiDB-lite"/>
    </source>
</evidence>
<sequence length="1392" mass="151817">MTGDKAQTRTIRDNELVSANNPFPEIPVTVPQIIRQAGHRTYQRGVAYQRNREVIRYSYDEDERTLTGLVNGSTIIPYEVTIRFFPAVSGSATFTARCTCPVLTDCKHAVALMLTALDRASVAKKALSEHPGPVGVPGAEAKDAAEAKGFADSKSADVAEAKKSADPLAALRASGALTTAAKLPAPDAATAEPENTQGSFALNELGTSPSLQAEASATKISAWRRDLSSVLSARQDLAGIDSMRVSGALDFSLSVSGSYARGRNMPGATPSINLLARPLMASKTGRWIKGGLSWETFASSVGGPVGRHEIYPEHERFFAELYSIARPWQNMYSSHRDWISISASASTLLWDVLARAEDIGLPLLVNGREVNYAVLSPAQVRLHATASEDAHDEGAGLQLQAALSWEGREGELLRQLWLPAAHCHPIGTPRTGFFALGGLAQQEYEQAAKAVHWKTARPGALDEVGRESFVQKSEQEAPTEEAENSAPTIAPVQGERVRYSPAVPELPEGVELALIPLVEPLDAASESLISAGTVHIPAAERATFQKEYLPALSRSIPSLTPDPALALPRVKPPHLVLEISFDEQVRHDAQLSWRWEYPLNPFAEDSAEEASAEEASAQDAAGASDVQSLPVFGYPGEEGGEVRDERFEARVLRSVRAILAAHPALSGLEERRIEGWETRELLSAILPKLRRVSAVQVRFIGTPPQFVEATDALIEITVSEGNSRDWFGLGIAVKVNNWTVPFVQIFEALDRGADRILLGNGTYFSLRRPEFKTLRTLIAEARELDDAGGELRINRHQAGLFSELESLAASVHTTARWDAQVRSLLELVEGLEDAEESAKENSEKGIEKASDKGTQDSPAPQKASRQVIAQRPVPAGLQATLRPYQVEGFQWLSFLYEQRLGGILADDMGLGKTVQALALLAHAIEEHRAASERTTECGESVEPFAPFLVVAPTSVITNWAAEAERFLPEAKVVTITETTAGKTPLAERIAGAHLVLTSYTLLRMDEEAYTGYARTLGRAVDKHTVDERAGGSTGEQSAPEGWGALLLDEAQFVKNTGTRAWSIARTMPARTKIAMTGTPIENNLMELWALLAIVADGLFPSARAFRDLYARPAESGEDPAHAAATAARLRRRIRPLMLRRTKELVAAELPAKNDTRVNLPLAPGHRRIYDTHLQRERQKVLGLLEDMDKNRFTIFQSLTLLRRLALDAALIDPEAYAGVSSVKRDYLVQQLPDLLEKGHRVLVFSQFTGYLKSISVRLAEEGIGHLYLDGSTRNRAEVIEAFTSGQEPVFLISLKAGGFGLNLTEADHVFIMDPWWNPAAEQQAVDRIHRIGQDKEVHVYRLVAEGTIEEKVMQLKESKAALFDAVVGEGEFASAAVTAEDVRELFAPAVER</sequence>
<keyword evidence="7" id="KW-0547">Nucleotide-binding</keyword>
<dbReference type="InterPro" id="IPR049730">
    <property type="entry name" value="SNF2/RAD54-like_C"/>
</dbReference>
<dbReference type="GO" id="GO:0008270">
    <property type="term" value="F:zinc ion binding"/>
    <property type="evidence" value="ECO:0007669"/>
    <property type="project" value="UniProtKB-KW"/>
</dbReference>
<keyword evidence="2" id="KW-0862">Zinc</keyword>
<dbReference type="Gene3D" id="3.40.50.300">
    <property type="entry name" value="P-loop containing nucleotide triphosphate hydrolases"/>
    <property type="match status" value="1"/>
</dbReference>
<keyword evidence="7" id="KW-0067">ATP-binding</keyword>
<protein>
    <submittedName>
        <fullName evidence="7">DEAD/DEAH box helicase</fullName>
    </submittedName>
</protein>
<proteinExistence type="predicted"/>
<evidence type="ECO:0000259" key="6">
    <source>
        <dbReference type="PROSITE" id="PS51194"/>
    </source>
</evidence>
<dbReference type="GO" id="GO:0004386">
    <property type="term" value="F:helicase activity"/>
    <property type="evidence" value="ECO:0007669"/>
    <property type="project" value="UniProtKB-KW"/>
</dbReference>
<dbReference type="SUPFAM" id="SSF52540">
    <property type="entry name" value="P-loop containing nucleoside triphosphate hydrolases"/>
    <property type="match status" value="2"/>
</dbReference>
<dbReference type="Proteomes" id="UP000756427">
    <property type="component" value="Unassembled WGS sequence"/>
</dbReference>
<accession>A0A930LGK4</accession>
<dbReference type="PROSITE" id="PS51194">
    <property type="entry name" value="HELICASE_CTER"/>
    <property type="match status" value="1"/>
</dbReference>
<dbReference type="PROSITE" id="PS50966">
    <property type="entry name" value="ZF_SWIM"/>
    <property type="match status" value="1"/>
</dbReference>
<dbReference type="RefSeq" id="WP_303975748.1">
    <property type="nucleotide sequence ID" value="NZ_JABZXR010000017.1"/>
</dbReference>
<dbReference type="Gene3D" id="3.40.50.10810">
    <property type="entry name" value="Tandem AAA-ATPase domain"/>
    <property type="match status" value="1"/>
</dbReference>
<dbReference type="CDD" id="cd18793">
    <property type="entry name" value="SF2_C_SNF"/>
    <property type="match status" value="1"/>
</dbReference>
<feature type="region of interest" description="Disordered" evidence="3">
    <location>
        <begin position="836"/>
        <end position="867"/>
    </location>
</feature>
<evidence type="ECO:0000259" key="4">
    <source>
        <dbReference type="PROSITE" id="PS50966"/>
    </source>
</evidence>
<feature type="domain" description="SWIM-type" evidence="4">
    <location>
        <begin position="78"/>
        <end position="117"/>
    </location>
</feature>
<dbReference type="Pfam" id="PF00271">
    <property type="entry name" value="Helicase_C"/>
    <property type="match status" value="1"/>
</dbReference>
<feature type="region of interest" description="Disordered" evidence="3">
    <location>
        <begin position="467"/>
        <end position="490"/>
    </location>
</feature>
<dbReference type="InterPro" id="IPR001650">
    <property type="entry name" value="Helicase_C-like"/>
</dbReference>
<reference evidence="7" key="1">
    <citation type="submission" date="2020-04" db="EMBL/GenBank/DDBJ databases">
        <title>Deep metagenomics examines the oral microbiome during advanced dental caries in children, revealing novel taxa and co-occurrences with host molecules.</title>
        <authorList>
            <person name="Baker J.L."/>
            <person name="Morton J.T."/>
            <person name="Dinis M."/>
            <person name="Alvarez R."/>
            <person name="Tran N.C."/>
            <person name="Knight R."/>
            <person name="Edlund A."/>
        </authorList>
    </citation>
    <scope>NUCLEOTIDE SEQUENCE</scope>
    <source>
        <strain evidence="7">JCVI_44_bin.2</strain>
    </source>
</reference>
<feature type="domain" description="Helicase ATP-binding" evidence="5">
    <location>
        <begin position="893"/>
        <end position="1097"/>
    </location>
</feature>
<feature type="domain" description="Helicase C-terminal" evidence="6">
    <location>
        <begin position="1226"/>
        <end position="1378"/>
    </location>
</feature>
<dbReference type="InterPro" id="IPR027417">
    <property type="entry name" value="P-loop_NTPase"/>
</dbReference>
<dbReference type="InterPro" id="IPR038718">
    <property type="entry name" value="SNF2-like_sf"/>
</dbReference>
<dbReference type="PROSITE" id="PS51192">
    <property type="entry name" value="HELICASE_ATP_BIND_1"/>
    <property type="match status" value="1"/>
</dbReference>
<keyword evidence="1" id="KW-0378">Hydrolase</keyword>
<name>A0A930LGK4_9MICC</name>
<evidence type="ECO:0000259" key="5">
    <source>
        <dbReference type="PROSITE" id="PS51192"/>
    </source>
</evidence>
<dbReference type="EMBL" id="JABZXR010000017">
    <property type="protein sequence ID" value="MBF1663868.1"/>
    <property type="molecule type" value="Genomic_DNA"/>
</dbReference>
<evidence type="ECO:0000256" key="1">
    <source>
        <dbReference type="ARBA" id="ARBA00022801"/>
    </source>
</evidence>
<comment type="caution">
    <text evidence="7">The sequence shown here is derived from an EMBL/GenBank/DDBJ whole genome shotgun (WGS) entry which is preliminary data.</text>
</comment>
<evidence type="ECO:0000313" key="7">
    <source>
        <dbReference type="EMBL" id="MBF1663868.1"/>
    </source>
</evidence>
<organism evidence="7 8">
    <name type="scientific">Rothia mucilaginosa</name>
    <dbReference type="NCBI Taxonomy" id="43675"/>
    <lineage>
        <taxon>Bacteria</taxon>
        <taxon>Bacillati</taxon>
        <taxon>Actinomycetota</taxon>
        <taxon>Actinomycetes</taxon>
        <taxon>Micrococcales</taxon>
        <taxon>Micrococcaceae</taxon>
        <taxon>Rothia</taxon>
    </lineage>
</organism>
<dbReference type="SMART" id="SM00490">
    <property type="entry name" value="HELICc"/>
    <property type="match status" value="1"/>
</dbReference>
<dbReference type="PANTHER" id="PTHR10799">
    <property type="entry name" value="SNF2/RAD54 HELICASE FAMILY"/>
    <property type="match status" value="1"/>
</dbReference>